<keyword evidence="2 5" id="KW-0812">Transmembrane</keyword>
<dbReference type="GeneID" id="24859641"/>
<dbReference type="PANTHER" id="PTHR43229">
    <property type="entry name" value="NODULATION PROTEIN J"/>
    <property type="match status" value="1"/>
</dbReference>
<feature type="transmembrane region" description="Helical" evidence="5">
    <location>
        <begin position="109"/>
        <end position="136"/>
    </location>
</feature>
<gene>
    <name evidence="7" type="ORF">MSSIH_0831</name>
</gene>
<dbReference type="PIRSF" id="PIRSF006648">
    <property type="entry name" value="DrrB"/>
    <property type="match status" value="1"/>
</dbReference>
<keyword evidence="3 5" id="KW-1133">Transmembrane helix</keyword>
<dbReference type="InterPro" id="IPR047817">
    <property type="entry name" value="ABC2_TM_bact-type"/>
</dbReference>
<feature type="transmembrane region" description="Helical" evidence="5">
    <location>
        <begin position="148"/>
        <end position="173"/>
    </location>
</feature>
<dbReference type="Proteomes" id="UP000033092">
    <property type="component" value="Chromosome"/>
</dbReference>
<dbReference type="InterPro" id="IPR051784">
    <property type="entry name" value="Nod_factor_ABC_transporter"/>
</dbReference>
<feature type="transmembrane region" description="Helical" evidence="5">
    <location>
        <begin position="251"/>
        <end position="272"/>
    </location>
</feature>
<organism evidence="7 8">
    <name type="scientific">Methanosarcina siciliae HI350</name>
    <dbReference type="NCBI Taxonomy" id="1434119"/>
    <lineage>
        <taxon>Archaea</taxon>
        <taxon>Methanobacteriati</taxon>
        <taxon>Methanobacteriota</taxon>
        <taxon>Stenosarchaea group</taxon>
        <taxon>Methanomicrobia</taxon>
        <taxon>Methanosarcinales</taxon>
        <taxon>Methanosarcinaceae</taxon>
        <taxon>Methanosarcina</taxon>
    </lineage>
</organism>
<proteinExistence type="predicted"/>
<dbReference type="InterPro" id="IPR000412">
    <property type="entry name" value="ABC_2_transport"/>
</dbReference>
<dbReference type="HOGENOM" id="CLU_039483_2_3_2"/>
<evidence type="ECO:0000256" key="2">
    <source>
        <dbReference type="ARBA" id="ARBA00022692"/>
    </source>
</evidence>
<evidence type="ECO:0000313" key="7">
    <source>
        <dbReference type="EMBL" id="AKB31521.1"/>
    </source>
</evidence>
<accession>A0A0E3LA73</accession>
<dbReference type="Pfam" id="PF01061">
    <property type="entry name" value="ABC2_membrane"/>
    <property type="match status" value="1"/>
</dbReference>
<dbReference type="EMBL" id="CP009507">
    <property type="protein sequence ID" value="AKB31521.1"/>
    <property type="molecule type" value="Genomic_DNA"/>
</dbReference>
<evidence type="ECO:0000256" key="1">
    <source>
        <dbReference type="ARBA" id="ARBA00004141"/>
    </source>
</evidence>
<comment type="subcellular location">
    <subcellularLocation>
        <location evidence="1">Membrane</location>
        <topology evidence="1">Multi-pass membrane protein</topology>
    </subcellularLocation>
</comment>
<evidence type="ECO:0000313" key="8">
    <source>
        <dbReference type="Proteomes" id="UP000033092"/>
    </source>
</evidence>
<dbReference type="PANTHER" id="PTHR43229:SF2">
    <property type="entry name" value="NODULATION PROTEIN J"/>
    <property type="match status" value="1"/>
</dbReference>
<dbReference type="PROSITE" id="PS51012">
    <property type="entry name" value="ABC_TM2"/>
    <property type="match status" value="1"/>
</dbReference>
<feature type="transmembrane region" description="Helical" evidence="5">
    <location>
        <begin position="61"/>
        <end position="89"/>
    </location>
</feature>
<dbReference type="GO" id="GO:0140359">
    <property type="term" value="F:ABC-type transporter activity"/>
    <property type="evidence" value="ECO:0007669"/>
    <property type="project" value="InterPro"/>
</dbReference>
<dbReference type="GeneID" id="41604810"/>
<evidence type="ECO:0000256" key="3">
    <source>
        <dbReference type="ARBA" id="ARBA00022989"/>
    </source>
</evidence>
<dbReference type="InterPro" id="IPR013525">
    <property type="entry name" value="ABC2_TM"/>
</dbReference>
<name>A0A0E3LA73_9EURY</name>
<dbReference type="AlphaFoldDB" id="A0A0E3LA73"/>
<feature type="transmembrane region" description="Helical" evidence="5">
    <location>
        <begin position="185"/>
        <end position="204"/>
    </location>
</feature>
<feature type="transmembrane region" description="Helical" evidence="5">
    <location>
        <begin position="21"/>
        <end position="41"/>
    </location>
</feature>
<evidence type="ECO:0000256" key="4">
    <source>
        <dbReference type="ARBA" id="ARBA00023136"/>
    </source>
</evidence>
<protein>
    <submittedName>
        <fullName evidence="7">ABC transporter, permease protein</fullName>
    </submittedName>
</protein>
<sequence>MNTGFLTIYWRDMLRFVRFRTLLFASLVQPALWLAFFGIAMSNNFERLTSTLPVDPSVRTVGYLTFIGAGVIAMTTLFTSLFGGTVLLFDKNWGLMRETLSSPIPRIHVIIGIGLSGMTKSFIQAAVIMGFGLLLGVRFFEGYTPIQIVYSLIGIMVFVGTFSLGFLFLSAAIAITMESPEGMQAVITLLTMPFFFTSNALYPVNSFPPVLRVLSIINPLTHLVSGIRYFAIGSDFSAIGIRYTYTPEEVFISYLALLAFAGIMFLIARWRFSKVTVT</sequence>
<dbReference type="PATRIC" id="fig|1434119.4.peg.1037"/>
<dbReference type="GO" id="GO:0043190">
    <property type="term" value="C:ATP-binding cassette (ABC) transporter complex"/>
    <property type="evidence" value="ECO:0007669"/>
    <property type="project" value="InterPro"/>
</dbReference>
<feature type="domain" description="ABC transmembrane type-2" evidence="6">
    <location>
        <begin position="21"/>
        <end position="275"/>
    </location>
</feature>
<evidence type="ECO:0000256" key="5">
    <source>
        <dbReference type="SAM" id="Phobius"/>
    </source>
</evidence>
<reference evidence="7 8" key="1">
    <citation type="submission" date="2014-07" db="EMBL/GenBank/DDBJ databases">
        <title>Methanogenic archaea and the global carbon cycle.</title>
        <authorList>
            <person name="Henriksen J.R."/>
            <person name="Luke J."/>
            <person name="Reinhart S."/>
            <person name="Benedict M.N."/>
            <person name="Youngblut N.D."/>
            <person name="Metcalf M.E."/>
            <person name="Whitaker R.J."/>
            <person name="Metcalf W.W."/>
        </authorList>
    </citation>
    <scope>NUCLEOTIDE SEQUENCE [LARGE SCALE GENOMIC DNA]</scope>
    <source>
        <strain evidence="7 8">HI350</strain>
    </source>
</reference>
<keyword evidence="4 5" id="KW-0472">Membrane</keyword>
<dbReference type="RefSeq" id="WP_048170393.1">
    <property type="nucleotide sequence ID" value="NZ_CP009507.1"/>
</dbReference>
<evidence type="ECO:0000259" key="6">
    <source>
        <dbReference type="PROSITE" id="PS51012"/>
    </source>
</evidence>
<dbReference type="KEGG" id="msz:MSSIH_0831"/>